<dbReference type="InterPro" id="IPR050155">
    <property type="entry name" value="HAD-like_hydrolase_sf"/>
</dbReference>
<dbReference type="GO" id="GO:0008967">
    <property type="term" value="F:phosphoglycolate phosphatase activity"/>
    <property type="evidence" value="ECO:0007669"/>
    <property type="project" value="TreeGrafter"/>
</dbReference>
<dbReference type="AlphaFoldDB" id="A0A1I5EFQ2"/>
<gene>
    <name evidence="1" type="ORF">SAMN05421854_101613</name>
</gene>
<dbReference type="InterPro" id="IPR041492">
    <property type="entry name" value="HAD_2"/>
</dbReference>
<dbReference type="GO" id="GO:0006281">
    <property type="term" value="P:DNA repair"/>
    <property type="evidence" value="ECO:0007669"/>
    <property type="project" value="TreeGrafter"/>
</dbReference>
<dbReference type="RefSeq" id="WP_167545192.1">
    <property type="nucleotide sequence ID" value="NZ_FOWC01000001.1"/>
</dbReference>
<dbReference type="SUPFAM" id="SSF56784">
    <property type="entry name" value="HAD-like"/>
    <property type="match status" value="1"/>
</dbReference>
<evidence type="ECO:0000313" key="2">
    <source>
        <dbReference type="Proteomes" id="UP000199137"/>
    </source>
</evidence>
<dbReference type="GO" id="GO:0005829">
    <property type="term" value="C:cytosol"/>
    <property type="evidence" value="ECO:0007669"/>
    <property type="project" value="TreeGrafter"/>
</dbReference>
<organism evidence="1 2">
    <name type="scientific">Amycolatopsis rubida</name>
    <dbReference type="NCBI Taxonomy" id="112413"/>
    <lineage>
        <taxon>Bacteria</taxon>
        <taxon>Bacillati</taxon>
        <taxon>Actinomycetota</taxon>
        <taxon>Actinomycetes</taxon>
        <taxon>Pseudonocardiales</taxon>
        <taxon>Pseudonocardiaceae</taxon>
        <taxon>Amycolatopsis</taxon>
    </lineage>
</organism>
<dbReference type="Pfam" id="PF13419">
    <property type="entry name" value="HAD_2"/>
    <property type="match status" value="1"/>
</dbReference>
<dbReference type="InterPro" id="IPR036412">
    <property type="entry name" value="HAD-like_sf"/>
</dbReference>
<dbReference type="Proteomes" id="UP000199137">
    <property type="component" value="Unassembled WGS sequence"/>
</dbReference>
<dbReference type="EMBL" id="FOWC01000001">
    <property type="protein sequence ID" value="SFO09911.1"/>
    <property type="molecule type" value="Genomic_DNA"/>
</dbReference>
<dbReference type="InterPro" id="IPR023214">
    <property type="entry name" value="HAD_sf"/>
</dbReference>
<protein>
    <submittedName>
        <fullName evidence="1">Haloacid dehalogenase superfamily, subfamily IA, variant 3 with third motif having DD or ED</fullName>
    </submittedName>
</protein>
<dbReference type="Gene3D" id="3.40.50.1000">
    <property type="entry name" value="HAD superfamily/HAD-like"/>
    <property type="match status" value="1"/>
</dbReference>
<proteinExistence type="predicted"/>
<dbReference type="PANTHER" id="PTHR43434">
    <property type="entry name" value="PHOSPHOGLYCOLATE PHOSPHATASE"/>
    <property type="match status" value="1"/>
</dbReference>
<evidence type="ECO:0000313" key="1">
    <source>
        <dbReference type="EMBL" id="SFO09911.1"/>
    </source>
</evidence>
<name>A0A1I5EFQ2_9PSEU</name>
<sequence length="218" mass="23113">MKPAEIVARSSHVLLDFDGPVCAVFGAVTDRAIAEELRRKGAGWGLEFPSEVLDTSDPFDVLKFAARVDSQAAVRLEELFRECEVAAVETAPATPGTSDLLRRVRTAGGVITIVSNNSAAAVRSYLQRVGLEDLVHGISARDDAEIQHLKPSPYLLQQVISAGEVQPSAYVMIGDSTSDIEAARAAGTAVIAFANKPGKHERFAALAPDGIVTSMADL</sequence>
<reference evidence="2" key="1">
    <citation type="submission" date="2016-10" db="EMBL/GenBank/DDBJ databases">
        <authorList>
            <person name="Varghese N."/>
            <person name="Submissions S."/>
        </authorList>
    </citation>
    <scope>NUCLEOTIDE SEQUENCE [LARGE SCALE GENOMIC DNA]</scope>
    <source>
        <strain evidence="2">DSM 44637</strain>
    </source>
</reference>
<dbReference type="STRING" id="112413.SAMN05421854_101613"/>
<dbReference type="PANTHER" id="PTHR43434:SF1">
    <property type="entry name" value="PHOSPHOGLYCOLATE PHOSPHATASE"/>
    <property type="match status" value="1"/>
</dbReference>
<accession>A0A1I5EFQ2</accession>